<dbReference type="AlphaFoldDB" id="A0A3D8H8N0"/>
<reference evidence="2 3" key="1">
    <citation type="submission" date="2018-07" db="EMBL/GenBank/DDBJ databases">
        <title>Parabacteroides acidifaciens nov. sp., isolated from human feces.</title>
        <authorList>
            <person name="Wang Y.J."/>
        </authorList>
    </citation>
    <scope>NUCLEOTIDE SEQUENCE [LARGE SCALE GENOMIC DNA]</scope>
    <source>
        <strain evidence="2 3">426-9</strain>
    </source>
</reference>
<sequence length="93" mass="10887">MKNVCVKKVETKREMNDFVKFAGQLYDNCQYYVPDLDMDIMNSFNPSKNAGLEYSEIQPFIAYNATGKRLTRYFLGVALLQDHPGKLWRKQKI</sequence>
<protein>
    <submittedName>
        <fullName evidence="2">N-acetyltransferase</fullName>
    </submittedName>
</protein>
<accession>A0A3D8H8N0</accession>
<evidence type="ECO:0000313" key="3">
    <source>
        <dbReference type="Proteomes" id="UP000256321"/>
    </source>
</evidence>
<organism evidence="2 3">
    <name type="scientific">Parabacteroides acidifaciens</name>
    <dbReference type="NCBI Taxonomy" id="2290935"/>
    <lineage>
        <taxon>Bacteria</taxon>
        <taxon>Pseudomonadati</taxon>
        <taxon>Bacteroidota</taxon>
        <taxon>Bacteroidia</taxon>
        <taxon>Bacteroidales</taxon>
        <taxon>Tannerellaceae</taxon>
        <taxon>Parabacteroides</taxon>
    </lineage>
</organism>
<evidence type="ECO:0000313" key="2">
    <source>
        <dbReference type="EMBL" id="RDU47339.1"/>
    </source>
</evidence>
<keyword evidence="2" id="KW-0808">Transferase</keyword>
<dbReference type="Proteomes" id="UP000256321">
    <property type="component" value="Unassembled WGS sequence"/>
</dbReference>
<evidence type="ECO:0000313" key="1">
    <source>
        <dbReference type="EMBL" id="MBC8603911.1"/>
    </source>
</evidence>
<gene>
    <name evidence="2" type="ORF">DWU89_20100</name>
    <name evidence="1" type="ORF">H8784_19580</name>
</gene>
<reference evidence="1 4" key="2">
    <citation type="submission" date="2020-08" db="EMBL/GenBank/DDBJ databases">
        <title>Genome public.</title>
        <authorList>
            <person name="Liu C."/>
            <person name="Sun Q."/>
        </authorList>
    </citation>
    <scope>NUCLEOTIDE SEQUENCE [LARGE SCALE GENOMIC DNA]</scope>
    <source>
        <strain evidence="1 4">426_9</strain>
    </source>
</reference>
<dbReference type="GO" id="GO:0016740">
    <property type="term" value="F:transferase activity"/>
    <property type="evidence" value="ECO:0007669"/>
    <property type="project" value="UniProtKB-KW"/>
</dbReference>
<name>A0A3D8H8N0_9BACT</name>
<evidence type="ECO:0000313" key="4">
    <source>
        <dbReference type="Proteomes" id="UP000629596"/>
    </source>
</evidence>
<dbReference type="EMBL" id="JACRTI010000100">
    <property type="protein sequence ID" value="MBC8603911.1"/>
    <property type="molecule type" value="Genomic_DNA"/>
</dbReference>
<feature type="non-terminal residue" evidence="2">
    <location>
        <position position="93"/>
    </location>
</feature>
<dbReference type="EMBL" id="QREV01000100">
    <property type="protein sequence ID" value="RDU47339.1"/>
    <property type="molecule type" value="Genomic_DNA"/>
</dbReference>
<proteinExistence type="predicted"/>
<dbReference type="Proteomes" id="UP000629596">
    <property type="component" value="Unassembled WGS sequence"/>
</dbReference>
<comment type="caution">
    <text evidence="2">The sequence shown here is derived from an EMBL/GenBank/DDBJ whole genome shotgun (WGS) entry which is preliminary data.</text>
</comment>
<keyword evidence="4" id="KW-1185">Reference proteome</keyword>